<proteinExistence type="inferred from homology"/>
<dbReference type="AlphaFoldDB" id="A0A557SL75"/>
<dbReference type="CDD" id="cd06503">
    <property type="entry name" value="ATP-synt_Fo_b"/>
    <property type="match status" value="1"/>
</dbReference>
<dbReference type="InterPro" id="IPR017707">
    <property type="entry name" value="Alt_ATP_synth_F0_bsu"/>
</dbReference>
<keyword evidence="13" id="KW-1003">Cell membrane</keyword>
<evidence type="ECO:0000256" key="11">
    <source>
        <dbReference type="ARBA" id="ARBA00025614"/>
    </source>
</evidence>
<dbReference type="InterPro" id="IPR050059">
    <property type="entry name" value="ATP_synthase_B_chain"/>
</dbReference>
<evidence type="ECO:0000256" key="10">
    <source>
        <dbReference type="ARBA" id="ARBA00025198"/>
    </source>
</evidence>
<dbReference type="GO" id="GO:0046933">
    <property type="term" value="F:proton-transporting ATP synthase activity, rotational mechanism"/>
    <property type="evidence" value="ECO:0007669"/>
    <property type="project" value="UniProtKB-UniRule"/>
</dbReference>
<comment type="subcellular location">
    <subcellularLocation>
        <location evidence="13">Cell membrane</location>
        <topology evidence="13">Single-pass membrane protein</topology>
    </subcellularLocation>
    <subcellularLocation>
        <location evidence="12">Endomembrane system</location>
        <topology evidence="12">Single-pass membrane protein</topology>
    </subcellularLocation>
</comment>
<evidence type="ECO:0000256" key="2">
    <source>
        <dbReference type="ARBA" id="ARBA00022448"/>
    </source>
</evidence>
<sequence length="272" mass="29195">MLIDWFTVVAQLLNFLILVWLLKRFLYQPVLDAIDAREHRIAKELAQADATRNAAQAEQTHFREQQAALDAQREALLATATAEADAEGKRLIEAARQRATELEAHQTQRLATQATALRQALAERTQHEVFAVCRKALGDLADAGLESRMVATFVRRLQAARATDEAALLAGFKTSVAPLVVRSAFALSDADRAAVQAALKDDLGIAQAPQFEIASDRVAGIEIASAGQALGWSIADYLDALQASVTELLAAPAPPAGEAKPSIKLKVPTDAG</sequence>
<accession>A0A557SL75</accession>
<comment type="caution">
    <text evidence="14">The sequence shown here is derived from an EMBL/GenBank/DDBJ whole genome shotgun (WGS) entry which is preliminary data.</text>
</comment>
<dbReference type="NCBIfam" id="TIGR03321">
    <property type="entry name" value="alt_F1F0_F0_B"/>
    <property type="match status" value="1"/>
</dbReference>
<evidence type="ECO:0000256" key="8">
    <source>
        <dbReference type="ARBA" id="ARBA00023136"/>
    </source>
</evidence>
<comment type="function">
    <text evidence="10 13">F(1)F(0) ATP synthase produces ATP from ADP in the presence of a proton or sodium gradient. F-type ATPases consist of two structural domains, F(1) containing the extramembraneous catalytic core and F(0) containing the membrane proton channel, linked together by a central stalk and a peripheral stalk. During catalysis, ATP synthesis in the catalytic domain of F(1) is coupled via a rotary mechanism of the central stalk subunits to proton translocation.</text>
</comment>
<name>A0A557SL75_9RHOO</name>
<keyword evidence="3 13" id="KW-0138">CF(0)</keyword>
<dbReference type="GO" id="GO:0046961">
    <property type="term" value="F:proton-transporting ATPase activity, rotational mechanism"/>
    <property type="evidence" value="ECO:0007669"/>
    <property type="project" value="TreeGrafter"/>
</dbReference>
<evidence type="ECO:0000256" key="7">
    <source>
        <dbReference type="ARBA" id="ARBA00023065"/>
    </source>
</evidence>
<evidence type="ECO:0000256" key="9">
    <source>
        <dbReference type="ARBA" id="ARBA00023310"/>
    </source>
</evidence>
<keyword evidence="2 13" id="KW-0813">Transport</keyword>
<keyword evidence="4 13" id="KW-0812">Transmembrane</keyword>
<comment type="similarity">
    <text evidence="1 13">Belongs to the ATPase B chain family.</text>
</comment>
<organism evidence="14 15">
    <name type="scientific">Denitromonas halophila</name>
    <dbReference type="NCBI Taxonomy" id="1629404"/>
    <lineage>
        <taxon>Bacteria</taxon>
        <taxon>Pseudomonadati</taxon>
        <taxon>Pseudomonadota</taxon>
        <taxon>Betaproteobacteria</taxon>
        <taxon>Rhodocyclales</taxon>
        <taxon>Zoogloeaceae</taxon>
        <taxon>Denitromonas</taxon>
    </lineage>
</organism>
<evidence type="ECO:0000313" key="14">
    <source>
        <dbReference type="EMBL" id="TVO78159.1"/>
    </source>
</evidence>
<dbReference type="GO" id="GO:0005886">
    <property type="term" value="C:plasma membrane"/>
    <property type="evidence" value="ECO:0007669"/>
    <property type="project" value="UniProtKB-SubCell"/>
</dbReference>
<keyword evidence="6 13" id="KW-1133">Transmembrane helix</keyword>
<dbReference type="Pfam" id="PF00430">
    <property type="entry name" value="ATP-synt_B"/>
    <property type="match status" value="1"/>
</dbReference>
<dbReference type="HAMAP" id="MF_01398">
    <property type="entry name" value="ATP_synth_b_bprime"/>
    <property type="match status" value="1"/>
</dbReference>
<evidence type="ECO:0000256" key="1">
    <source>
        <dbReference type="ARBA" id="ARBA00005513"/>
    </source>
</evidence>
<dbReference type="PANTHER" id="PTHR33445:SF2">
    <property type="entry name" value="ATP SYNTHASE SUBUNIT B', CHLOROPLASTIC"/>
    <property type="match status" value="1"/>
</dbReference>
<keyword evidence="7 13" id="KW-0406">Ion transport</keyword>
<comment type="subunit">
    <text evidence="13">F-type ATPases have 2 components, F(1) - the catalytic core - and F(0) - the membrane proton channel. F(1) has five subunits: alpha(3), beta(3), gamma(1), delta(1), epsilon(1). F(0) has three main subunits: a(1), b(2) and c(10-14). The alpha and beta chains form an alternating ring which encloses part of the gamma chain. F(1) is attached to F(0) by a central stalk formed by the gamma and epsilon chains, while a peripheral stalk is formed by the delta and b chains.</text>
</comment>
<protein>
    <recommendedName>
        <fullName evidence="13">ATP synthase subunit b</fullName>
    </recommendedName>
    <alternativeName>
        <fullName evidence="13">ATP synthase F(0) sector subunit b</fullName>
    </alternativeName>
    <alternativeName>
        <fullName evidence="13">ATPase subunit I</fullName>
    </alternativeName>
    <alternativeName>
        <fullName evidence="13">F-type ATPase subunit b</fullName>
        <shortName evidence="13">F-ATPase subunit b</shortName>
    </alternativeName>
</protein>
<comment type="function">
    <text evidence="11">Component of the F(0) channel, it forms part of the peripheral stalk, linking F(1) to F(0). The b'-subunit is a diverged and duplicated form of b found in plants and photosynthetic bacteria.</text>
</comment>
<dbReference type="EMBL" id="VMNI01000006">
    <property type="protein sequence ID" value="TVO78159.1"/>
    <property type="molecule type" value="Genomic_DNA"/>
</dbReference>
<dbReference type="PANTHER" id="PTHR33445">
    <property type="entry name" value="ATP SYNTHASE SUBUNIT B', CHLOROPLASTIC"/>
    <property type="match status" value="1"/>
</dbReference>
<feature type="transmembrane region" description="Helical" evidence="13">
    <location>
        <begin position="6"/>
        <end position="22"/>
    </location>
</feature>
<evidence type="ECO:0000256" key="6">
    <source>
        <dbReference type="ARBA" id="ARBA00022989"/>
    </source>
</evidence>
<keyword evidence="5 13" id="KW-0375">Hydrogen ion transport</keyword>
<evidence type="ECO:0000256" key="13">
    <source>
        <dbReference type="HAMAP-Rule" id="MF_01398"/>
    </source>
</evidence>
<evidence type="ECO:0000256" key="4">
    <source>
        <dbReference type="ARBA" id="ARBA00022692"/>
    </source>
</evidence>
<keyword evidence="9 13" id="KW-0066">ATP synthesis</keyword>
<evidence type="ECO:0000313" key="15">
    <source>
        <dbReference type="Proteomes" id="UP000318349"/>
    </source>
</evidence>
<dbReference type="GO" id="GO:0012505">
    <property type="term" value="C:endomembrane system"/>
    <property type="evidence" value="ECO:0007669"/>
    <property type="project" value="UniProtKB-SubCell"/>
</dbReference>
<evidence type="ECO:0000256" key="5">
    <source>
        <dbReference type="ARBA" id="ARBA00022781"/>
    </source>
</evidence>
<dbReference type="Proteomes" id="UP000318349">
    <property type="component" value="Unassembled WGS sequence"/>
</dbReference>
<dbReference type="GO" id="GO:0045259">
    <property type="term" value="C:proton-transporting ATP synthase complex"/>
    <property type="evidence" value="ECO:0007669"/>
    <property type="project" value="UniProtKB-KW"/>
</dbReference>
<reference evidence="14 15" key="1">
    <citation type="submission" date="2019-07" db="EMBL/GenBank/DDBJ databases">
        <title>The pathways for chlorine oxyanion respiration interact through the shared metabolite chlorate.</title>
        <authorList>
            <person name="Barnum T.P."/>
            <person name="Cheng Y."/>
            <person name="Hill K.A."/>
            <person name="Lucas L.N."/>
            <person name="Carlson H.K."/>
            <person name="Coates J.D."/>
        </authorList>
    </citation>
    <scope>NUCLEOTIDE SEQUENCE [LARGE SCALE GENOMIC DNA]</scope>
    <source>
        <strain evidence="14 15">SFB-1</strain>
    </source>
</reference>
<gene>
    <name evidence="13" type="primary">atpF</name>
    <name evidence="14" type="ORF">FHP89_06685</name>
</gene>
<dbReference type="InterPro" id="IPR002146">
    <property type="entry name" value="ATP_synth_b/b'su_bac/chlpt"/>
</dbReference>
<keyword evidence="8 13" id="KW-0472">Membrane</keyword>
<evidence type="ECO:0000256" key="3">
    <source>
        <dbReference type="ARBA" id="ARBA00022547"/>
    </source>
</evidence>
<evidence type="ECO:0000256" key="12">
    <source>
        <dbReference type="ARBA" id="ARBA00037847"/>
    </source>
</evidence>